<feature type="region of interest" description="Disordered" evidence="1">
    <location>
        <begin position="442"/>
        <end position="465"/>
    </location>
</feature>
<name>A0A0W0WXK2_9GAMM</name>
<dbReference type="RefSeq" id="WP_025386145.1">
    <property type="nucleotide sequence ID" value="NZ_LCUA01000001.1"/>
</dbReference>
<gene>
    <name evidence="2" type="ORF">Loak_2116</name>
</gene>
<sequence>MPEISDQWVPDDMPPDAEKTAASDDADDLLEGWGRLDDEETEGALQRERAFEQAFILSSQGRKSAFFFGSVDQSSFYKACERQPDVQIISKFHQSGVLGFLPMSDPGVCSFMSDDFARAVTEGRYNTWKDKITQTDKEFIERLRAGQYDGDMSVRARFNLGTDRPFSPATTPITRHDESDKDKMDDFQLASLAKSIHEKMNADPHATSCLESPCIKLTVGLERPVRFGTNHRFGHAMMFTMAVKEDGRLDKEHLLFMDANSGIIKIKNSEESLRQFLQSVDTKLFSEMRIRGAHINVVTNPNIPEKGTPEWGQRDDAIKAGRVPDKESNYAQCKLCQLDNYLKAQIARLEVKGIWERITGNVDESREAKLAYLRAQRQEFHDGYRALQAGSEPLDKAADKLFQTTMATLDESLELKTKRGLFKSTAASEFEKFKEKYQHELEEIREDIRRPEPEGEERQSEGEHP</sequence>
<comment type="caution">
    <text evidence="2">The sequence shown here is derived from an EMBL/GenBank/DDBJ whole genome shotgun (WGS) entry which is preliminary data.</text>
</comment>
<evidence type="ECO:0000256" key="1">
    <source>
        <dbReference type="SAM" id="MobiDB-lite"/>
    </source>
</evidence>
<protein>
    <submittedName>
        <fullName evidence="2">Uncharacterized protein</fullName>
    </submittedName>
</protein>
<feature type="region of interest" description="Disordered" evidence="1">
    <location>
        <begin position="1"/>
        <end position="28"/>
    </location>
</feature>
<reference evidence="2 3" key="1">
    <citation type="submission" date="2015-11" db="EMBL/GenBank/DDBJ databases">
        <title>Genomic analysis of 38 Legionella species identifies large and diverse effector repertoires.</title>
        <authorList>
            <person name="Burstein D."/>
            <person name="Amaro F."/>
            <person name="Zusman T."/>
            <person name="Lifshitz Z."/>
            <person name="Cohen O."/>
            <person name="Gilbert J.A."/>
            <person name="Pupko T."/>
            <person name="Shuman H.A."/>
            <person name="Segal G."/>
        </authorList>
    </citation>
    <scope>NUCLEOTIDE SEQUENCE [LARGE SCALE GENOMIC DNA]</scope>
    <source>
        <strain evidence="2 3">Oak Ridge-10</strain>
    </source>
</reference>
<organism evidence="2 3">
    <name type="scientific">Legionella oakridgensis</name>
    <dbReference type="NCBI Taxonomy" id="29423"/>
    <lineage>
        <taxon>Bacteria</taxon>
        <taxon>Pseudomonadati</taxon>
        <taxon>Pseudomonadota</taxon>
        <taxon>Gammaproteobacteria</taxon>
        <taxon>Legionellales</taxon>
        <taxon>Legionellaceae</taxon>
        <taxon>Legionella</taxon>
    </lineage>
</organism>
<proteinExistence type="predicted"/>
<evidence type="ECO:0000313" key="2">
    <source>
        <dbReference type="EMBL" id="KTD36980.1"/>
    </source>
</evidence>
<evidence type="ECO:0000313" key="3">
    <source>
        <dbReference type="Proteomes" id="UP000054858"/>
    </source>
</evidence>
<accession>A0A0W0WXK2</accession>
<dbReference type="AlphaFoldDB" id="A0A0W0WXK2"/>
<dbReference type="PATRIC" id="fig|29423.5.peg.2220"/>
<dbReference type="Proteomes" id="UP000054858">
    <property type="component" value="Unassembled WGS sequence"/>
</dbReference>
<dbReference type="EMBL" id="LNYP01000031">
    <property type="protein sequence ID" value="KTD36980.1"/>
    <property type="molecule type" value="Genomic_DNA"/>
</dbReference>